<dbReference type="SUPFAM" id="SSF51004">
    <property type="entry name" value="C-terminal (heme d1) domain of cytochrome cd1-nitrite reductase"/>
    <property type="match status" value="1"/>
</dbReference>
<dbReference type="InterPro" id="IPR015943">
    <property type="entry name" value="WD40/YVTN_repeat-like_dom_sf"/>
</dbReference>
<dbReference type="AlphaFoldDB" id="A0A5C3MUQ5"/>
<name>A0A5C3MUQ5_9AGAR</name>
<evidence type="ECO:0000313" key="3">
    <source>
        <dbReference type="Proteomes" id="UP000308652"/>
    </source>
</evidence>
<evidence type="ECO:0000256" key="1">
    <source>
        <dbReference type="ARBA" id="ARBA00005564"/>
    </source>
</evidence>
<dbReference type="EMBL" id="ML213590">
    <property type="protein sequence ID" value="TFK45121.1"/>
    <property type="molecule type" value="Genomic_DNA"/>
</dbReference>
<dbReference type="Pfam" id="PF10282">
    <property type="entry name" value="Lactonase"/>
    <property type="match status" value="1"/>
</dbReference>
<dbReference type="Proteomes" id="UP000308652">
    <property type="component" value="Unassembled WGS sequence"/>
</dbReference>
<reference evidence="2 3" key="1">
    <citation type="journal article" date="2019" name="Nat. Ecol. Evol.">
        <title>Megaphylogeny resolves global patterns of mushroom evolution.</title>
        <authorList>
            <person name="Varga T."/>
            <person name="Krizsan K."/>
            <person name="Foldi C."/>
            <person name="Dima B."/>
            <person name="Sanchez-Garcia M."/>
            <person name="Sanchez-Ramirez S."/>
            <person name="Szollosi G.J."/>
            <person name="Szarkandi J.G."/>
            <person name="Papp V."/>
            <person name="Albert L."/>
            <person name="Andreopoulos W."/>
            <person name="Angelini C."/>
            <person name="Antonin V."/>
            <person name="Barry K.W."/>
            <person name="Bougher N.L."/>
            <person name="Buchanan P."/>
            <person name="Buyck B."/>
            <person name="Bense V."/>
            <person name="Catcheside P."/>
            <person name="Chovatia M."/>
            <person name="Cooper J."/>
            <person name="Damon W."/>
            <person name="Desjardin D."/>
            <person name="Finy P."/>
            <person name="Geml J."/>
            <person name="Haridas S."/>
            <person name="Hughes K."/>
            <person name="Justo A."/>
            <person name="Karasinski D."/>
            <person name="Kautmanova I."/>
            <person name="Kiss B."/>
            <person name="Kocsube S."/>
            <person name="Kotiranta H."/>
            <person name="LaButti K.M."/>
            <person name="Lechner B.E."/>
            <person name="Liimatainen K."/>
            <person name="Lipzen A."/>
            <person name="Lukacs Z."/>
            <person name="Mihaltcheva S."/>
            <person name="Morgado L.N."/>
            <person name="Niskanen T."/>
            <person name="Noordeloos M.E."/>
            <person name="Ohm R.A."/>
            <person name="Ortiz-Santana B."/>
            <person name="Ovrebo C."/>
            <person name="Racz N."/>
            <person name="Riley R."/>
            <person name="Savchenko A."/>
            <person name="Shiryaev A."/>
            <person name="Soop K."/>
            <person name="Spirin V."/>
            <person name="Szebenyi C."/>
            <person name="Tomsovsky M."/>
            <person name="Tulloss R.E."/>
            <person name="Uehling J."/>
            <person name="Grigoriev I.V."/>
            <person name="Vagvolgyi C."/>
            <person name="Papp T."/>
            <person name="Martin F.M."/>
            <person name="Miettinen O."/>
            <person name="Hibbett D.S."/>
            <person name="Nagy L.G."/>
        </authorList>
    </citation>
    <scope>NUCLEOTIDE SEQUENCE [LARGE SCALE GENOMIC DNA]</scope>
    <source>
        <strain evidence="2 3">CBS 166.37</strain>
    </source>
</reference>
<dbReference type="InterPro" id="IPR019405">
    <property type="entry name" value="Lactonase_7-beta_prop"/>
</dbReference>
<dbReference type="PANTHER" id="PTHR30344">
    <property type="entry name" value="6-PHOSPHOGLUCONOLACTONASE-RELATED"/>
    <property type="match status" value="1"/>
</dbReference>
<comment type="similarity">
    <text evidence="1">Belongs to the cycloisomerase 2 family.</text>
</comment>
<dbReference type="GO" id="GO:0017057">
    <property type="term" value="F:6-phosphogluconolactonase activity"/>
    <property type="evidence" value="ECO:0007669"/>
    <property type="project" value="TreeGrafter"/>
</dbReference>
<organism evidence="2 3">
    <name type="scientific">Crucibulum laeve</name>
    <dbReference type="NCBI Taxonomy" id="68775"/>
    <lineage>
        <taxon>Eukaryota</taxon>
        <taxon>Fungi</taxon>
        <taxon>Dikarya</taxon>
        <taxon>Basidiomycota</taxon>
        <taxon>Agaricomycotina</taxon>
        <taxon>Agaricomycetes</taxon>
        <taxon>Agaricomycetidae</taxon>
        <taxon>Agaricales</taxon>
        <taxon>Agaricineae</taxon>
        <taxon>Nidulariaceae</taxon>
        <taxon>Crucibulum</taxon>
    </lineage>
</organism>
<keyword evidence="3" id="KW-1185">Reference proteome</keyword>
<accession>A0A5C3MUQ5</accession>
<sequence>MTHRILVSSYTNDITTLSFDTSAPSLTVTSITTVGYHPSWITFHPGDRSLVCAGLEQSDGKVILLKYDEVGKGTIVAEAPSGGRDPCSLLATKEELLIANYSSGIVASLPLSSKPPYLLDTTPRKITLSGTGPNKQRQEGSHPHQVIIQEDYQELLVPDLGADRVCRFKKVQDGSWELRGHIQYELGGGPRHVGFYDGHLFTLLELSSKLTRHRFPPLPKLPTFVTSTPTMSNPPPSPNDMLAAEILIPRPNSTFNTPYLYLSNRNDPSPEGDIISIFAISNPETLELVAEVRTGLKHLRGMVFGGEDDKYLVAGGVNGGGVKIFQRVDGGKGLKEVAANTSVEAPTGFLWA</sequence>
<evidence type="ECO:0000313" key="2">
    <source>
        <dbReference type="EMBL" id="TFK45121.1"/>
    </source>
</evidence>
<dbReference type="InterPro" id="IPR011048">
    <property type="entry name" value="Haem_d1_sf"/>
</dbReference>
<dbReference type="PANTHER" id="PTHR30344:SF7">
    <property type="entry name" value="DUF2415 DOMAIN-CONTAINING PROTEIN"/>
    <property type="match status" value="1"/>
</dbReference>
<dbReference type="InterPro" id="IPR050282">
    <property type="entry name" value="Cycloisomerase_2"/>
</dbReference>
<dbReference type="Gene3D" id="2.130.10.10">
    <property type="entry name" value="YVTN repeat-like/Quinoprotein amine dehydrogenase"/>
    <property type="match status" value="1"/>
</dbReference>
<gene>
    <name evidence="2" type="ORF">BDQ12DRAFT_674165</name>
</gene>
<proteinExistence type="inferred from homology"/>
<dbReference type="OrthoDB" id="9972196at2759"/>
<dbReference type="STRING" id="68775.A0A5C3MUQ5"/>
<protein>
    <submittedName>
        <fullName evidence="2">Lactonase, 7-bladed beta-propeller-domain-containing protein</fullName>
    </submittedName>
</protein>